<comment type="subunit">
    <text evidence="9">Homodimer. Forms both dimers and octamers; a tightly-associated dimer and a ring-like octamer.</text>
</comment>
<dbReference type="PANTHER" id="PTHR43110">
    <property type="entry name" value="THIOL PEROXIDASE"/>
    <property type="match status" value="1"/>
</dbReference>
<dbReference type="EC" id="1.11.1.29" evidence="10"/>
<keyword evidence="3" id="KW-0560">Oxidoreductase</keyword>
<dbReference type="FunFam" id="3.40.30.10:FF:000118">
    <property type="entry name" value="Peroxiredoxin AhpE"/>
    <property type="match status" value="1"/>
</dbReference>
<dbReference type="InterPro" id="IPR050455">
    <property type="entry name" value="Tpx_Peroxidase_subfamily"/>
</dbReference>
<evidence type="ECO:0000256" key="8">
    <source>
        <dbReference type="ARBA" id="ARBA00060973"/>
    </source>
</evidence>
<comment type="catalytic activity">
    <reaction evidence="6">
        <text>[mycoredoxin]-L-dithiol + a hydroperoxide = [mycoredoxin]-L-disulfide + an alcohol + H2O</text>
        <dbReference type="Rhea" id="RHEA:62640"/>
        <dbReference type="Rhea" id="RHEA-COMP:16137"/>
        <dbReference type="Rhea" id="RHEA-COMP:16138"/>
        <dbReference type="ChEBI" id="CHEBI:15377"/>
        <dbReference type="ChEBI" id="CHEBI:29950"/>
        <dbReference type="ChEBI" id="CHEBI:30879"/>
        <dbReference type="ChEBI" id="CHEBI:35924"/>
        <dbReference type="ChEBI" id="CHEBI:50058"/>
        <dbReference type="EC" id="1.11.1.29"/>
    </reaction>
</comment>
<dbReference type="Gene3D" id="3.40.30.10">
    <property type="entry name" value="Glutaredoxin"/>
    <property type="match status" value="1"/>
</dbReference>
<dbReference type="CDD" id="cd03018">
    <property type="entry name" value="PRX_AhpE_like"/>
    <property type="match status" value="1"/>
</dbReference>
<dbReference type="GO" id="GO:0004601">
    <property type="term" value="F:peroxidase activity"/>
    <property type="evidence" value="ECO:0007669"/>
    <property type="project" value="UniProtKB-KW"/>
</dbReference>
<evidence type="ECO:0000256" key="2">
    <source>
        <dbReference type="ARBA" id="ARBA00022862"/>
    </source>
</evidence>
<evidence type="ECO:0000256" key="12">
    <source>
        <dbReference type="ARBA" id="ARBA00082991"/>
    </source>
</evidence>
<dbReference type="InterPro" id="IPR036249">
    <property type="entry name" value="Thioredoxin-like_sf"/>
</dbReference>
<evidence type="ECO:0000313" key="17">
    <source>
        <dbReference type="Proteomes" id="UP000639606"/>
    </source>
</evidence>
<reference evidence="16" key="2">
    <citation type="submission" date="2020-09" db="EMBL/GenBank/DDBJ databases">
        <authorList>
            <person name="Sun Q."/>
            <person name="Ohkuma M."/>
        </authorList>
    </citation>
    <scope>NUCLEOTIDE SEQUENCE</scope>
    <source>
        <strain evidence="16">JCM 3313</strain>
    </source>
</reference>
<dbReference type="Proteomes" id="UP000639606">
    <property type="component" value="Unassembled WGS sequence"/>
</dbReference>
<evidence type="ECO:0000256" key="10">
    <source>
        <dbReference type="ARBA" id="ARBA00067009"/>
    </source>
</evidence>
<keyword evidence="2" id="KW-0049">Antioxidant</keyword>
<gene>
    <name evidence="16" type="primary">ahpC</name>
    <name evidence="16" type="ORF">GCM10010185_11150</name>
</gene>
<dbReference type="Pfam" id="PF00578">
    <property type="entry name" value="AhpC-TSA"/>
    <property type="match status" value="1"/>
</dbReference>
<evidence type="ECO:0000256" key="7">
    <source>
        <dbReference type="ARBA" id="ARBA00056930"/>
    </source>
</evidence>
<comment type="similarity">
    <text evidence="8">Belongs to the peroxiredoxin family. AhpE subfamily.</text>
</comment>
<evidence type="ECO:0000256" key="5">
    <source>
        <dbReference type="ARBA" id="ARBA00032824"/>
    </source>
</evidence>
<dbReference type="EMBL" id="BMRG01000002">
    <property type="protein sequence ID" value="GGP41673.1"/>
    <property type="molecule type" value="Genomic_DNA"/>
</dbReference>
<dbReference type="AlphaFoldDB" id="A0A918AIN1"/>
<dbReference type="InterPro" id="IPR013766">
    <property type="entry name" value="Thioredoxin_domain"/>
</dbReference>
<reference evidence="16" key="1">
    <citation type="journal article" date="2014" name="Int. J. Syst. Evol. Microbiol.">
        <title>Complete genome sequence of Corynebacterium casei LMG S-19264T (=DSM 44701T), isolated from a smear-ripened cheese.</title>
        <authorList>
            <consortium name="US DOE Joint Genome Institute (JGI-PGF)"/>
            <person name="Walter F."/>
            <person name="Albersmeier A."/>
            <person name="Kalinowski J."/>
            <person name="Ruckert C."/>
        </authorList>
    </citation>
    <scope>NUCLEOTIDE SEQUENCE</scope>
    <source>
        <strain evidence="16">JCM 3313</strain>
    </source>
</reference>
<sequence length="154" mass="16828">MAVGVGGPAPDFTLEDVHRRPVALSSFRGERNVLLVFFPFAFSGTCTGELSRVRDEIAVYDDGNVQVLGVSVDTPYSLKVWSEQQGFPFPLLSDFWPHGEVARAYGAFHERAGVATRGTFLVDTGGVVRFAEVRGPGEPRDQETWKRAVAALRG</sequence>
<dbReference type="PANTHER" id="PTHR43110:SF1">
    <property type="entry name" value="THIOL PEROXIDASE"/>
    <property type="match status" value="1"/>
</dbReference>
<name>A0A918AIN1_9PSEU</name>
<dbReference type="InterPro" id="IPR000866">
    <property type="entry name" value="AhpC/TSA"/>
</dbReference>
<dbReference type="InterPro" id="IPR024706">
    <property type="entry name" value="Peroxiredoxin_AhpC-typ"/>
</dbReference>
<dbReference type="PIRSF" id="PIRSF000239">
    <property type="entry name" value="AHPC"/>
    <property type="match status" value="1"/>
</dbReference>
<evidence type="ECO:0000256" key="13">
    <source>
        <dbReference type="ARBA" id="ARBA00083736"/>
    </source>
</evidence>
<dbReference type="PROSITE" id="PS51352">
    <property type="entry name" value="THIOREDOXIN_2"/>
    <property type="match status" value="1"/>
</dbReference>
<feature type="active site" description="Cysteine sulfenic acid (-SOH) intermediate; for peroxidase activity" evidence="14">
    <location>
        <position position="46"/>
    </location>
</feature>
<evidence type="ECO:0000256" key="4">
    <source>
        <dbReference type="ARBA" id="ARBA00023284"/>
    </source>
</evidence>
<evidence type="ECO:0000256" key="1">
    <source>
        <dbReference type="ARBA" id="ARBA00022559"/>
    </source>
</evidence>
<feature type="domain" description="Thioredoxin" evidence="15">
    <location>
        <begin position="3"/>
        <end position="154"/>
    </location>
</feature>
<evidence type="ECO:0000259" key="15">
    <source>
        <dbReference type="PROSITE" id="PS51352"/>
    </source>
</evidence>
<protein>
    <recommendedName>
        <fullName evidence="11">Alkyl hydroperoxide reductase E</fullName>
        <ecNumber evidence="10">1.11.1.29</ecNumber>
    </recommendedName>
    <alternativeName>
        <fullName evidence="12">Mycoredoxin-dependent peroxiredoxin</fullName>
    </alternativeName>
    <alternativeName>
        <fullName evidence="13">Peroxiredoxin AhpE</fullName>
    </alternativeName>
    <alternativeName>
        <fullName evidence="5">Thioredoxin peroxidase</fullName>
    </alternativeName>
</protein>
<dbReference type="SUPFAM" id="SSF52833">
    <property type="entry name" value="Thioredoxin-like"/>
    <property type="match status" value="1"/>
</dbReference>
<evidence type="ECO:0000256" key="9">
    <source>
        <dbReference type="ARBA" id="ARBA00065226"/>
    </source>
</evidence>
<dbReference type="RefSeq" id="WP_189221986.1">
    <property type="nucleotide sequence ID" value="NZ_BMRG01000002.1"/>
</dbReference>
<evidence type="ECO:0000256" key="11">
    <source>
        <dbReference type="ARBA" id="ARBA00068979"/>
    </source>
</evidence>
<evidence type="ECO:0000256" key="3">
    <source>
        <dbReference type="ARBA" id="ARBA00023002"/>
    </source>
</evidence>
<keyword evidence="1" id="KW-0575">Peroxidase</keyword>
<evidence type="ECO:0000313" key="16">
    <source>
        <dbReference type="EMBL" id="GGP41673.1"/>
    </source>
</evidence>
<evidence type="ECO:0000256" key="6">
    <source>
        <dbReference type="ARBA" id="ARBA00052774"/>
    </source>
</evidence>
<evidence type="ECO:0000256" key="14">
    <source>
        <dbReference type="PIRSR" id="PIRSR000239-1"/>
    </source>
</evidence>
<keyword evidence="4" id="KW-0676">Redox-active center</keyword>
<comment type="function">
    <text evidence="7">Thiol-specific peroxidase that catalyzes the reduction of hydrogen peroxide and organic hydroperoxides to water and alcohols, respectively. Plays a role in cell protection against oxidative stress by detoxifying peroxides. May represent an important antioxidant defense against cytotoxic peroxides, especially peroxynitrite, which can be formed by activated macrophages during infection.</text>
</comment>
<organism evidence="16 17">
    <name type="scientific">Saccharothrix coeruleofusca</name>
    <dbReference type="NCBI Taxonomy" id="33919"/>
    <lineage>
        <taxon>Bacteria</taxon>
        <taxon>Bacillati</taxon>
        <taxon>Actinomycetota</taxon>
        <taxon>Actinomycetes</taxon>
        <taxon>Pseudonocardiales</taxon>
        <taxon>Pseudonocardiaceae</taxon>
        <taxon>Saccharothrix</taxon>
    </lineage>
</organism>
<comment type="caution">
    <text evidence="16">The sequence shown here is derived from an EMBL/GenBank/DDBJ whole genome shotgun (WGS) entry which is preliminary data.</text>
</comment>
<accession>A0A918AIN1</accession>
<keyword evidence="17" id="KW-1185">Reference proteome</keyword>
<proteinExistence type="inferred from homology"/>